<dbReference type="Gene3D" id="2.30.30.40">
    <property type="entry name" value="SH3 Domains"/>
    <property type="match status" value="2"/>
</dbReference>
<dbReference type="Proteomes" id="UP000193834">
    <property type="component" value="Unassembled WGS sequence"/>
</dbReference>
<dbReference type="SUPFAM" id="SSF53187">
    <property type="entry name" value="Zn-dependent exopeptidases"/>
    <property type="match status" value="1"/>
</dbReference>
<dbReference type="SMART" id="SM00287">
    <property type="entry name" value="SH3b"/>
    <property type="match status" value="2"/>
</dbReference>
<feature type="region of interest" description="Disordered" evidence="3">
    <location>
        <begin position="122"/>
        <end position="144"/>
    </location>
</feature>
<dbReference type="InterPro" id="IPR036028">
    <property type="entry name" value="SH3-like_dom_sf"/>
</dbReference>
<dbReference type="PANTHER" id="PTHR30404:SF0">
    <property type="entry name" value="N-ACETYLMURAMOYL-L-ALANINE AMIDASE AMIC"/>
    <property type="match status" value="1"/>
</dbReference>
<dbReference type="AlphaFoldDB" id="A0A1X7LWQ3"/>
<evidence type="ECO:0000313" key="5">
    <source>
        <dbReference type="EMBL" id="SMG57722.1"/>
    </source>
</evidence>
<gene>
    <name evidence="5" type="ORF">SAMN06295960_4516</name>
</gene>
<dbReference type="CDD" id="cd02696">
    <property type="entry name" value="MurNAc-LAA"/>
    <property type="match status" value="1"/>
</dbReference>
<evidence type="ECO:0000256" key="2">
    <source>
        <dbReference type="ARBA" id="ARBA00023316"/>
    </source>
</evidence>
<dbReference type="STRING" id="1852522.SAMN06295960_4516"/>
<dbReference type="InterPro" id="IPR002508">
    <property type="entry name" value="MurNAc-LAA_cat"/>
</dbReference>
<dbReference type="SUPFAM" id="SSF50044">
    <property type="entry name" value="SH3-domain"/>
    <property type="match status" value="1"/>
</dbReference>
<dbReference type="EMBL" id="FXAZ01000008">
    <property type="protein sequence ID" value="SMG57722.1"/>
    <property type="molecule type" value="Genomic_DNA"/>
</dbReference>
<name>A0A1X7LWQ3_9BACL</name>
<accession>A0A1X7LWQ3</accession>
<sequence>MKICKHDHVHATRIASNRPMPSGKVRNQAWRSPMGWMITVLAIMIGLLPAIQTAYAAEYSAKVYATSLNVRSEPAADAQIVGSVKEGAVVTVQDAQYGWLKIQSEGLTGWVAGHYLKKVSESTSTDVSSSDKGTAVNAKDPKAPLTGTVTADSLRIRSGPGTNYDMIGSLTEGNTVTILSSSSGWLKIKMTDAAAGWVSGEYVTHEGSSTITEGNTENANDSVKKPVNASWETLKGKSIIVDAGHGGDDPGTIGTTYGTLEKDLNLQTAQYLKDYLNSAGAHVTMTRAKDEKPSLSSRAQLAQSISADAFISIHYNSSPKKVSGTLTFYYSETSDLKLAHAIEKQLGTGVDLKSNGVSYGNFHVLRENSVPSSLVELGFLTHPTDESIVRGPAYQKQAAKAIAQGLADYFAK</sequence>
<dbReference type="RefSeq" id="WP_244903535.1">
    <property type="nucleotide sequence ID" value="NZ_FXAZ01000008.1"/>
</dbReference>
<keyword evidence="6" id="KW-1185">Reference proteome</keyword>
<organism evidence="5 6">
    <name type="scientific">Paenibacillus aquistagni</name>
    <dbReference type="NCBI Taxonomy" id="1852522"/>
    <lineage>
        <taxon>Bacteria</taxon>
        <taxon>Bacillati</taxon>
        <taxon>Bacillota</taxon>
        <taxon>Bacilli</taxon>
        <taxon>Bacillales</taxon>
        <taxon>Paenibacillaceae</taxon>
        <taxon>Paenibacillus</taxon>
    </lineage>
</organism>
<dbReference type="GO" id="GO:0030288">
    <property type="term" value="C:outer membrane-bounded periplasmic space"/>
    <property type="evidence" value="ECO:0007669"/>
    <property type="project" value="TreeGrafter"/>
</dbReference>
<dbReference type="GO" id="GO:0071555">
    <property type="term" value="P:cell wall organization"/>
    <property type="evidence" value="ECO:0007669"/>
    <property type="project" value="UniProtKB-KW"/>
</dbReference>
<keyword evidence="1" id="KW-0378">Hydrolase</keyword>
<dbReference type="PANTHER" id="PTHR30404">
    <property type="entry name" value="N-ACETYLMURAMOYL-L-ALANINE AMIDASE"/>
    <property type="match status" value="1"/>
</dbReference>
<feature type="domain" description="SH3b" evidence="4">
    <location>
        <begin position="58"/>
        <end position="120"/>
    </location>
</feature>
<evidence type="ECO:0000313" key="6">
    <source>
        <dbReference type="Proteomes" id="UP000193834"/>
    </source>
</evidence>
<reference evidence="5 6" key="1">
    <citation type="submission" date="2017-04" db="EMBL/GenBank/DDBJ databases">
        <authorList>
            <person name="Afonso C.L."/>
            <person name="Miller P.J."/>
            <person name="Scott M.A."/>
            <person name="Spackman E."/>
            <person name="Goraichik I."/>
            <person name="Dimitrov K.M."/>
            <person name="Suarez D.L."/>
            <person name="Swayne D.E."/>
        </authorList>
    </citation>
    <scope>NUCLEOTIDE SEQUENCE [LARGE SCALE GENOMIC DNA]</scope>
    <source>
        <strain evidence="5 6">11</strain>
    </source>
</reference>
<protein>
    <submittedName>
        <fullName evidence="5">N-acetylmuramoyl-L-alanine amidase</fullName>
    </submittedName>
</protein>
<keyword evidence="2" id="KW-0961">Cell wall biogenesis/degradation</keyword>
<dbReference type="PIRSF" id="PIRSF037846">
    <property type="entry name" value="Autolysin_YrvJ_prd"/>
    <property type="match status" value="1"/>
</dbReference>
<dbReference type="InterPro" id="IPR003646">
    <property type="entry name" value="SH3-like_bac-type"/>
</dbReference>
<dbReference type="SMART" id="SM00646">
    <property type="entry name" value="Ami_3"/>
    <property type="match status" value="1"/>
</dbReference>
<dbReference type="Pfam" id="PF08239">
    <property type="entry name" value="SH3_3"/>
    <property type="match status" value="2"/>
</dbReference>
<dbReference type="InterPro" id="IPR050695">
    <property type="entry name" value="N-acetylmuramoyl_amidase_3"/>
</dbReference>
<dbReference type="Pfam" id="PF01520">
    <property type="entry name" value="Amidase_3"/>
    <property type="match status" value="1"/>
</dbReference>
<dbReference type="GO" id="GO:0008745">
    <property type="term" value="F:N-acetylmuramoyl-L-alanine amidase activity"/>
    <property type="evidence" value="ECO:0007669"/>
    <property type="project" value="InterPro"/>
</dbReference>
<dbReference type="Gene3D" id="3.40.630.40">
    <property type="entry name" value="Zn-dependent exopeptidases"/>
    <property type="match status" value="1"/>
</dbReference>
<feature type="compositionally biased region" description="Low complexity" evidence="3">
    <location>
        <begin position="122"/>
        <end position="131"/>
    </location>
</feature>
<proteinExistence type="predicted"/>
<evidence type="ECO:0000256" key="3">
    <source>
        <dbReference type="SAM" id="MobiDB-lite"/>
    </source>
</evidence>
<dbReference type="InterPro" id="IPR017293">
    <property type="entry name" value="N-acetylmuramoyl-L-ala_amidase"/>
</dbReference>
<evidence type="ECO:0000259" key="4">
    <source>
        <dbReference type="PROSITE" id="PS51781"/>
    </source>
</evidence>
<dbReference type="GO" id="GO:0009253">
    <property type="term" value="P:peptidoglycan catabolic process"/>
    <property type="evidence" value="ECO:0007669"/>
    <property type="project" value="InterPro"/>
</dbReference>
<feature type="domain" description="SH3b" evidence="4">
    <location>
        <begin position="144"/>
        <end position="207"/>
    </location>
</feature>
<dbReference type="PROSITE" id="PS51781">
    <property type="entry name" value="SH3B"/>
    <property type="match status" value="2"/>
</dbReference>
<evidence type="ECO:0000256" key="1">
    <source>
        <dbReference type="ARBA" id="ARBA00022801"/>
    </source>
</evidence>